<protein>
    <submittedName>
        <fullName evidence="1">Uncharacterized protein</fullName>
    </submittedName>
</protein>
<dbReference type="AlphaFoldDB" id="A0A085NPM5"/>
<proteinExistence type="predicted"/>
<name>A0A085NPM5_9BILA</name>
<sequence>MAYRNTEPVQCWLFTHFESKVMHDEVAERLRRWTANPLGFPRNQFFRILHFSADERTRTVPKAVDIKHFISVVEKRVYKILWQSIHYLAQEDATMSDRKKRFSCVVTAEDESNLRPKSSSLKNVFLSRHCLHRQVQLKRQLAKNLEKTKELTTLTLLSFGLIGDMPEAVGKHFISRSVSSEPRLKTESSLDGAIPIFNIWYWKKVVHDEVAEWLRRWTANPLGFPRHYITKRLLPLEVTSDLNFLLKPSNLKPHLKSQSIHTGIAGMNGSARTALGQFKEGEVPSLKDPGGPNRQRFNQSRVVTVNKKKGTARVPSSEEKCTKQSVNRILGVAAFMVLSHTTPQAYSADTCGAKCDWALNYYYAENVAKPMVIALKTLMAGLGVLRKL</sequence>
<dbReference type="Proteomes" id="UP000030758">
    <property type="component" value="Unassembled WGS sequence"/>
</dbReference>
<dbReference type="EMBL" id="KL367482">
    <property type="protein sequence ID" value="KFD71421.1"/>
    <property type="molecule type" value="Genomic_DNA"/>
</dbReference>
<gene>
    <name evidence="1" type="ORF">M514_16353</name>
</gene>
<reference evidence="1" key="1">
    <citation type="journal article" date="2014" name="Nat. Genet.">
        <title>Genome and transcriptome of the porcine whipworm Trichuris suis.</title>
        <authorList>
            <person name="Jex A.R."/>
            <person name="Nejsum P."/>
            <person name="Schwarz E.M."/>
            <person name="Hu L."/>
            <person name="Young N.D."/>
            <person name="Hall R.S."/>
            <person name="Korhonen P.K."/>
            <person name="Liao S."/>
            <person name="Thamsborg S."/>
            <person name="Xia J."/>
            <person name="Xu P."/>
            <person name="Wang S."/>
            <person name="Scheerlinck J.P."/>
            <person name="Hofmann A."/>
            <person name="Sternberg P.W."/>
            <person name="Wang J."/>
            <person name="Gasser R.B."/>
        </authorList>
    </citation>
    <scope>NUCLEOTIDE SEQUENCE [LARGE SCALE GENOMIC DNA]</scope>
    <source>
        <strain evidence="1">DCEP-RM93F</strain>
    </source>
</reference>
<evidence type="ECO:0000313" key="1">
    <source>
        <dbReference type="EMBL" id="KFD71421.1"/>
    </source>
</evidence>
<organism evidence="1">
    <name type="scientific">Trichuris suis</name>
    <name type="common">pig whipworm</name>
    <dbReference type="NCBI Taxonomy" id="68888"/>
    <lineage>
        <taxon>Eukaryota</taxon>
        <taxon>Metazoa</taxon>
        <taxon>Ecdysozoa</taxon>
        <taxon>Nematoda</taxon>
        <taxon>Enoplea</taxon>
        <taxon>Dorylaimia</taxon>
        <taxon>Trichinellida</taxon>
        <taxon>Trichuridae</taxon>
        <taxon>Trichuris</taxon>
    </lineage>
</organism>
<accession>A0A085NPM5</accession>